<organism evidence="2 4">
    <name type="scientific">Acutalibacter muris</name>
    <dbReference type="NCBI Taxonomy" id="1796620"/>
    <lineage>
        <taxon>Bacteria</taxon>
        <taxon>Bacillati</taxon>
        <taxon>Bacillota</taxon>
        <taxon>Clostridia</taxon>
        <taxon>Eubacteriales</taxon>
        <taxon>Acutalibacteraceae</taxon>
        <taxon>Acutalibacter</taxon>
    </lineage>
</organism>
<sequence>MFGHKEKKKNAELLAPIWLDDMRKARDVVNNTTDPDSFFTDYASLKDLAGKLTELSKYVKFKGTKPAEVLRMAQEQEEAATRDFILRYFQKTLLNAEKVKTVRGKRSQFEKFQTALEPYYYQMSAANVALVQQLHDEALAKIGG</sequence>
<dbReference type="AlphaFoldDB" id="A0A1Z2XTU0"/>
<dbReference type="Proteomes" id="UP000196710">
    <property type="component" value="Chromosome"/>
</dbReference>
<evidence type="ECO:0008006" key="5">
    <source>
        <dbReference type="Google" id="ProtNLM"/>
    </source>
</evidence>
<dbReference type="KEGG" id="amur:ADH66_15050"/>
<reference evidence="3" key="2">
    <citation type="submission" date="2017-05" db="EMBL/GenBank/DDBJ databases">
        <title>Improved OligoMM genomes.</title>
        <authorList>
            <person name="Garzetti D."/>
        </authorList>
    </citation>
    <scope>NUCLEOTIDE SEQUENCE [LARGE SCALE GENOMIC DNA]</scope>
    <source>
        <strain evidence="3">KB18</strain>
    </source>
</reference>
<evidence type="ECO:0000313" key="1">
    <source>
        <dbReference type="EMBL" id="ASB41855.1"/>
    </source>
</evidence>
<reference evidence="2 4" key="3">
    <citation type="submission" date="2020-11" db="EMBL/GenBank/DDBJ databases">
        <title>Closed and high quality bacterial genomes of the OMM12 community.</title>
        <authorList>
            <person name="Marbouty M."/>
            <person name="Lamy-Besnier Q."/>
            <person name="Debarbieux L."/>
            <person name="Koszul R."/>
        </authorList>
    </citation>
    <scope>NUCLEOTIDE SEQUENCE [LARGE SCALE GENOMIC DNA]</scope>
    <source>
        <strain evidence="2 4">KB18</strain>
    </source>
</reference>
<evidence type="ECO:0000313" key="2">
    <source>
        <dbReference type="EMBL" id="QQR31122.1"/>
    </source>
</evidence>
<keyword evidence="3" id="KW-1185">Reference proteome</keyword>
<gene>
    <name evidence="1" type="ORF">ADH66_15050</name>
    <name evidence="2" type="ORF">I5Q82_05430</name>
</gene>
<dbReference type="Proteomes" id="UP000596035">
    <property type="component" value="Chromosome"/>
</dbReference>
<proteinExistence type="predicted"/>
<dbReference type="RefSeq" id="WP_066539099.1">
    <property type="nucleotide sequence ID" value="NZ_CP021422.1"/>
</dbReference>
<evidence type="ECO:0000313" key="3">
    <source>
        <dbReference type="Proteomes" id="UP000196710"/>
    </source>
</evidence>
<dbReference type="EMBL" id="CP021422">
    <property type="protein sequence ID" value="ASB41855.1"/>
    <property type="molecule type" value="Genomic_DNA"/>
</dbReference>
<evidence type="ECO:0000313" key="4">
    <source>
        <dbReference type="Proteomes" id="UP000596035"/>
    </source>
</evidence>
<name>A0A1Z2XTU0_9FIRM</name>
<protein>
    <recommendedName>
        <fullName evidence="5">YlbF family regulator</fullName>
    </recommendedName>
</protein>
<accession>A0A1Z2XTU0</accession>
<reference evidence="1" key="1">
    <citation type="journal article" date="2017" name="Genome Announc.">
        <title>High-Quality Whole-Genome Sequences of the Oligo-Mouse-Microbiota Bacterial Community.</title>
        <authorList>
            <person name="Garzetti D."/>
            <person name="Brugiroux S."/>
            <person name="Bunk B."/>
            <person name="Pukall R."/>
            <person name="McCoy K.D."/>
            <person name="Macpherson A.J."/>
            <person name="Stecher B."/>
        </authorList>
    </citation>
    <scope>NUCLEOTIDE SEQUENCE</scope>
    <source>
        <strain evidence="1">KB18</strain>
    </source>
</reference>
<dbReference type="EMBL" id="CP065321">
    <property type="protein sequence ID" value="QQR31122.1"/>
    <property type="molecule type" value="Genomic_DNA"/>
</dbReference>